<gene>
    <name evidence="2" type="ORF">D9611_009088</name>
</gene>
<accession>A0A8H5FK48</accession>
<keyword evidence="3" id="KW-1185">Reference proteome</keyword>
<comment type="caution">
    <text evidence="2">The sequence shown here is derived from an EMBL/GenBank/DDBJ whole genome shotgun (WGS) entry which is preliminary data.</text>
</comment>
<dbReference type="AlphaFoldDB" id="A0A8H5FK48"/>
<feature type="compositionally biased region" description="Polar residues" evidence="1">
    <location>
        <begin position="32"/>
        <end position="44"/>
    </location>
</feature>
<feature type="region of interest" description="Disordered" evidence="1">
    <location>
        <begin position="170"/>
        <end position="214"/>
    </location>
</feature>
<feature type="compositionally biased region" description="Polar residues" evidence="1">
    <location>
        <begin position="182"/>
        <end position="201"/>
    </location>
</feature>
<dbReference type="Proteomes" id="UP000541558">
    <property type="component" value="Unassembled WGS sequence"/>
</dbReference>
<feature type="region of interest" description="Disordered" evidence="1">
    <location>
        <begin position="1"/>
        <end position="48"/>
    </location>
</feature>
<evidence type="ECO:0000256" key="1">
    <source>
        <dbReference type="SAM" id="MobiDB-lite"/>
    </source>
</evidence>
<feature type="region of interest" description="Disordered" evidence="1">
    <location>
        <begin position="88"/>
        <end position="110"/>
    </location>
</feature>
<evidence type="ECO:0000313" key="2">
    <source>
        <dbReference type="EMBL" id="KAF5339746.1"/>
    </source>
</evidence>
<protein>
    <submittedName>
        <fullName evidence="2">Uncharacterized protein</fullName>
    </submittedName>
</protein>
<name>A0A8H5FK48_9AGAR</name>
<organism evidence="2 3">
    <name type="scientific">Ephemerocybe angulata</name>
    <dbReference type="NCBI Taxonomy" id="980116"/>
    <lineage>
        <taxon>Eukaryota</taxon>
        <taxon>Fungi</taxon>
        <taxon>Dikarya</taxon>
        <taxon>Basidiomycota</taxon>
        <taxon>Agaricomycotina</taxon>
        <taxon>Agaricomycetes</taxon>
        <taxon>Agaricomycetidae</taxon>
        <taxon>Agaricales</taxon>
        <taxon>Agaricineae</taxon>
        <taxon>Psathyrellaceae</taxon>
        <taxon>Ephemerocybe</taxon>
    </lineage>
</organism>
<evidence type="ECO:0000313" key="3">
    <source>
        <dbReference type="Proteomes" id="UP000541558"/>
    </source>
</evidence>
<sequence>MTMQLRRPSQPAEEEFTTSASTAPNLEGPIASSPTGFKSRSQTMHTRRADSALRMGWTGLWCSGPADEFTNIRVTFTQQTASVEFSRTRWPGGVRGSGRQSPPPHHLSKPFDARVSRALRMGDGGFMRLWYSGEMHEAVMLVSKNIETDPEGLSSTILLKTVPHIAMESDLSPRTLHRTSNRNENAPSHSRGQARSTSGQLATGGADMNDARRCEGRPPAMMLVVRDSVACPAS</sequence>
<reference evidence="2 3" key="1">
    <citation type="journal article" date="2020" name="ISME J.">
        <title>Uncovering the hidden diversity of litter-decomposition mechanisms in mushroom-forming fungi.</title>
        <authorList>
            <person name="Floudas D."/>
            <person name="Bentzer J."/>
            <person name="Ahren D."/>
            <person name="Johansson T."/>
            <person name="Persson P."/>
            <person name="Tunlid A."/>
        </authorList>
    </citation>
    <scope>NUCLEOTIDE SEQUENCE [LARGE SCALE GENOMIC DNA]</scope>
    <source>
        <strain evidence="2 3">CBS 175.51</strain>
    </source>
</reference>
<dbReference type="EMBL" id="JAACJK010000006">
    <property type="protein sequence ID" value="KAF5339746.1"/>
    <property type="molecule type" value="Genomic_DNA"/>
</dbReference>
<proteinExistence type="predicted"/>